<comment type="caution">
    <text evidence="1">The sequence shown here is derived from an EMBL/GenBank/DDBJ whole genome shotgun (WGS) entry which is preliminary data.</text>
</comment>
<gene>
    <name evidence="1" type="ORF">COLO4_02972</name>
</gene>
<dbReference type="AlphaFoldDB" id="A0A1R3KZU7"/>
<dbReference type="Proteomes" id="UP000187203">
    <property type="component" value="Unassembled WGS sequence"/>
</dbReference>
<proteinExistence type="predicted"/>
<dbReference type="EMBL" id="AWUE01008714">
    <property type="protein sequence ID" value="OMP12601.1"/>
    <property type="molecule type" value="Genomic_DNA"/>
</dbReference>
<evidence type="ECO:0000313" key="1">
    <source>
        <dbReference type="EMBL" id="OMP12601.1"/>
    </source>
</evidence>
<name>A0A1R3KZU7_9ROSI</name>
<accession>A0A1R3KZU7</accession>
<sequence>MLRHFFIVKGWRGEDVEIFQATALQQFGDGTLQRHAEVRVRAEGGEAGAVGRVKQHDADNGIFAAQRAVIGKDWETFCFQLSDGFHHARIACQHICRNFRQANGFGDDAVFNVTFEDFRQTLHARFIAGVTSGHAVRYIQVTDDVHRDVNGLFVRLAGKRQGADTAILVTGLQIDQHAGSQFVIWIVERTQARVENAFRQFIVFGQREPFFVRIVNERAVSDGFAQPEVSEEIVGGQTLKILTQRRGQCRFFCRAFTVGKAQGTVFIANMHGPDMRHRIEPGGFFDVKTQVGQFLLEASDGIFQSGVFAGDKRLSHGVHFYRT</sequence>
<evidence type="ECO:0000313" key="2">
    <source>
        <dbReference type="Proteomes" id="UP000187203"/>
    </source>
</evidence>
<reference evidence="2" key="1">
    <citation type="submission" date="2013-09" db="EMBL/GenBank/DDBJ databases">
        <title>Corchorus olitorius genome sequencing.</title>
        <authorList>
            <person name="Alam M."/>
            <person name="Haque M.S."/>
            <person name="Islam M.S."/>
            <person name="Emdad E.M."/>
            <person name="Islam M.M."/>
            <person name="Ahmed B."/>
            <person name="Halim A."/>
            <person name="Hossen Q.M.M."/>
            <person name="Hossain M.Z."/>
            <person name="Ahmed R."/>
            <person name="Khan M.M."/>
            <person name="Islam R."/>
            <person name="Rashid M.M."/>
            <person name="Khan S.A."/>
            <person name="Rahman M.S."/>
            <person name="Alam M."/>
            <person name="Yahiya A.S."/>
            <person name="Khan M.S."/>
            <person name="Azam M.S."/>
            <person name="Haque T."/>
            <person name="Lashkar M.Z.H."/>
            <person name="Akhand A.I."/>
            <person name="Morshed G."/>
            <person name="Roy S."/>
            <person name="Uddin K.S."/>
            <person name="Rabeya T."/>
            <person name="Hossain A.S."/>
            <person name="Chowdhury A."/>
            <person name="Snigdha A.R."/>
            <person name="Mortoza M.S."/>
            <person name="Matin S.A."/>
            <person name="Hoque S.M.E."/>
            <person name="Islam M.K."/>
            <person name="Roy D.K."/>
            <person name="Haider R."/>
            <person name="Moosa M.M."/>
            <person name="Elias S.M."/>
            <person name="Hasan A.M."/>
            <person name="Jahan S."/>
            <person name="Shafiuddin M."/>
            <person name="Mahmood N."/>
            <person name="Shommy N.S."/>
        </authorList>
    </citation>
    <scope>NUCLEOTIDE SEQUENCE [LARGE SCALE GENOMIC DNA]</scope>
    <source>
        <strain evidence="2">cv. O-4</strain>
    </source>
</reference>
<protein>
    <submittedName>
        <fullName evidence="1">Uncharacterized protein</fullName>
    </submittedName>
</protein>
<keyword evidence="2" id="KW-1185">Reference proteome</keyword>
<organism evidence="1 2">
    <name type="scientific">Corchorus olitorius</name>
    <dbReference type="NCBI Taxonomy" id="93759"/>
    <lineage>
        <taxon>Eukaryota</taxon>
        <taxon>Viridiplantae</taxon>
        <taxon>Streptophyta</taxon>
        <taxon>Embryophyta</taxon>
        <taxon>Tracheophyta</taxon>
        <taxon>Spermatophyta</taxon>
        <taxon>Magnoliopsida</taxon>
        <taxon>eudicotyledons</taxon>
        <taxon>Gunneridae</taxon>
        <taxon>Pentapetalae</taxon>
        <taxon>rosids</taxon>
        <taxon>malvids</taxon>
        <taxon>Malvales</taxon>
        <taxon>Malvaceae</taxon>
        <taxon>Grewioideae</taxon>
        <taxon>Apeibeae</taxon>
        <taxon>Corchorus</taxon>
    </lineage>
</organism>